<dbReference type="Pfam" id="PF09792">
    <property type="entry name" value="But2"/>
    <property type="match status" value="1"/>
</dbReference>
<dbReference type="InParanoid" id="A0A151V4L5"/>
<protein>
    <recommendedName>
        <fullName evidence="2">Ubiquitin 3 binding protein But2 C-terminal domain-containing protein</fullName>
    </recommendedName>
</protein>
<dbReference type="Proteomes" id="UP000009058">
    <property type="component" value="Unassembled WGS sequence"/>
</dbReference>
<dbReference type="PANTHER" id="PTHR39613:SF1">
    <property type="entry name" value="ANCHORED CELL WALL PROTEIN, PUTATIVE (AFU_ORTHOLOGUE AFUA_4G08960)-RELATED"/>
    <property type="match status" value="1"/>
</dbReference>
<dbReference type="GeneID" id="5049174"/>
<dbReference type="PANTHER" id="PTHR39613">
    <property type="entry name" value="ANCHORED CELL WALL PROTEIN, PUTATIVE (AFU_ORTHOLOGUE AFUA_4G08960)-RELATED"/>
    <property type="match status" value="1"/>
</dbReference>
<name>A0A151V4L5_PYRO7</name>
<keyword evidence="4" id="KW-1185">Reference proteome</keyword>
<dbReference type="eggNOG" id="ENOG502SRT7">
    <property type="taxonomic scope" value="Eukaryota"/>
</dbReference>
<evidence type="ECO:0000313" key="4">
    <source>
        <dbReference type="Proteomes" id="UP000009058"/>
    </source>
</evidence>
<evidence type="ECO:0000259" key="2">
    <source>
        <dbReference type="Pfam" id="PF09792"/>
    </source>
</evidence>
<gene>
    <name evidence="3" type="ORF">MGG_14179</name>
</gene>
<dbReference type="EMBL" id="JH165178">
    <property type="protein sequence ID" value="KYQ30521.1"/>
    <property type="molecule type" value="Genomic_DNA"/>
</dbReference>
<dbReference type="KEGG" id="mgr:MGG_14179"/>
<organism evidence="3 4">
    <name type="scientific">Pyricularia oryzae (strain 70-15 / ATCC MYA-4617 / FGSC 8958)</name>
    <name type="common">Rice blast fungus</name>
    <name type="synonym">Magnaporthe oryzae</name>
    <dbReference type="NCBI Taxonomy" id="242507"/>
    <lineage>
        <taxon>Eukaryota</taxon>
        <taxon>Fungi</taxon>
        <taxon>Dikarya</taxon>
        <taxon>Ascomycota</taxon>
        <taxon>Pezizomycotina</taxon>
        <taxon>Sordariomycetes</taxon>
        <taxon>Sordariomycetidae</taxon>
        <taxon>Magnaporthales</taxon>
        <taxon>Pyriculariaceae</taxon>
        <taxon>Pyricularia</taxon>
    </lineage>
</organism>
<dbReference type="RefSeq" id="XP_016846025.1">
    <property type="nucleotide sequence ID" value="XM_016990541.1"/>
</dbReference>
<evidence type="ECO:0000256" key="1">
    <source>
        <dbReference type="SAM" id="SignalP"/>
    </source>
</evidence>
<dbReference type="InterPro" id="IPR018620">
    <property type="entry name" value="Ubiquitin3-bd_protein_But2_C"/>
</dbReference>
<evidence type="ECO:0000313" key="3">
    <source>
        <dbReference type="EMBL" id="KYQ30521.1"/>
    </source>
</evidence>
<feature type="chain" id="PRO_5007590024" description="Ubiquitin 3 binding protein But2 C-terminal domain-containing protein" evidence="1">
    <location>
        <begin position="30"/>
        <end position="223"/>
    </location>
</feature>
<dbReference type="OrthoDB" id="4657524at2759"/>
<feature type="domain" description="Ubiquitin 3 binding protein But2 C-terminal" evidence="2">
    <location>
        <begin position="66"/>
        <end position="209"/>
    </location>
</feature>
<accession>A0A151V4L5</accession>
<dbReference type="OMA" id="CNLVFDF"/>
<keyword evidence="1" id="KW-0732">Signal</keyword>
<reference evidence="3 4" key="1">
    <citation type="journal article" date="2005" name="Nature">
        <title>The genome sequence of the rice blast fungus Magnaporthe grisea.</title>
        <authorList>
            <person name="Dean R.A."/>
            <person name="Talbot N.J."/>
            <person name="Ebbole D.J."/>
            <person name="Farman M.L."/>
            <person name="Mitchell T.K."/>
            <person name="Orbach M.J."/>
            <person name="Thon M."/>
            <person name="Kulkarni R."/>
            <person name="Xu J.R."/>
            <person name="Pan H."/>
            <person name="Read N.D."/>
            <person name="Lee Y.H."/>
            <person name="Carbone I."/>
            <person name="Brown D."/>
            <person name="Oh Y.Y."/>
            <person name="Donofrio N."/>
            <person name="Jeong J.S."/>
            <person name="Soanes D.M."/>
            <person name="Djonovic S."/>
            <person name="Kolomiets E."/>
            <person name="Rehmeyer C."/>
            <person name="Li W."/>
            <person name="Harding M."/>
            <person name="Kim S."/>
            <person name="Lebrun M.H."/>
            <person name="Bohnert H."/>
            <person name="Coughlan S."/>
            <person name="Butler J."/>
            <person name="Calvo S."/>
            <person name="Ma L.J."/>
            <person name="Nicol R."/>
            <person name="Purcell S."/>
            <person name="Nusbaum C."/>
            <person name="Galagan J.E."/>
            <person name="Birren B.W."/>
        </authorList>
    </citation>
    <scope>NUCLEOTIDE SEQUENCE [LARGE SCALE GENOMIC DNA]</scope>
    <source>
        <strain evidence="4">70-15 / ATCC MYA-4617 / FGSC 8958</strain>
    </source>
</reference>
<feature type="signal peptide" evidence="1">
    <location>
        <begin position="1"/>
        <end position="29"/>
    </location>
</feature>
<sequence length="223" mass="23927">MAISSCSIEYKTTKMQLVTLLAFALPALAAPGVEQFRRPGASATQLNCPTNAVQEDGLLGDNYVKPALLLPFAASQPDRTFKPTTWATVTPNDRCTIFNLELPAEQTIGKNCSLVFDFPACDTSRYRFQGPGNFLFQPYAIGSGAVAGNTTYNNQPQKLGNLPDRQLLPGNSYVINTGSCEIPAGTPGQVTFAGSLCSPDSSLTFRQDDQQCPLGFFVLLSDA</sequence>
<dbReference type="VEuPathDB" id="FungiDB:MGG_14179"/>
<dbReference type="AlphaFoldDB" id="A0A151V4L5"/>
<proteinExistence type="predicted"/>